<proteinExistence type="inferred from homology"/>
<dbReference type="PANTHER" id="PTHR36842:SF1">
    <property type="entry name" value="PROTEIN TOLB"/>
    <property type="match status" value="1"/>
</dbReference>
<evidence type="ECO:0000313" key="4">
    <source>
        <dbReference type="Proteomes" id="UP000317778"/>
    </source>
</evidence>
<dbReference type="Proteomes" id="UP000317778">
    <property type="component" value="Unassembled WGS sequence"/>
</dbReference>
<comment type="caution">
    <text evidence="3">The sequence shown here is derived from an EMBL/GenBank/DDBJ whole genome shotgun (WGS) entry which is preliminary data.</text>
</comment>
<reference evidence="3 4" key="1">
    <citation type="submission" date="2017-06" db="EMBL/GenBank/DDBJ databases">
        <title>Novel microbial phyla capable of carbon fixation and sulfur reduction in deep-sea sediments.</title>
        <authorList>
            <person name="Huang J."/>
            <person name="Baker B."/>
            <person name="Wang Y."/>
        </authorList>
    </citation>
    <scope>NUCLEOTIDE SEQUENCE [LARGE SCALE GENOMIC DNA]</scope>
    <source>
        <strain evidence="3">B3_TA06</strain>
    </source>
</reference>
<keyword evidence="2" id="KW-0732">Signal</keyword>
<evidence type="ECO:0000256" key="1">
    <source>
        <dbReference type="ARBA" id="ARBA00009820"/>
    </source>
</evidence>
<dbReference type="EMBL" id="NJBO01000002">
    <property type="protein sequence ID" value="TKJ43830.1"/>
    <property type="molecule type" value="Genomic_DNA"/>
</dbReference>
<dbReference type="InterPro" id="IPR011042">
    <property type="entry name" value="6-blade_b-propeller_TolB-like"/>
</dbReference>
<dbReference type="Gene3D" id="2.120.10.30">
    <property type="entry name" value="TolB, C-terminal domain"/>
    <property type="match status" value="2"/>
</dbReference>
<evidence type="ECO:0008006" key="5">
    <source>
        <dbReference type="Google" id="ProtNLM"/>
    </source>
</evidence>
<accession>A0A532V9D7</accession>
<dbReference type="InterPro" id="IPR011659">
    <property type="entry name" value="WD40"/>
</dbReference>
<dbReference type="PANTHER" id="PTHR36842">
    <property type="entry name" value="PROTEIN TOLB HOMOLOG"/>
    <property type="match status" value="1"/>
</dbReference>
<name>A0A532V9D7_UNCT6</name>
<protein>
    <recommendedName>
        <fullName evidence="5">DUF5050 domain-containing protein</fullName>
    </recommendedName>
</protein>
<evidence type="ECO:0000313" key="3">
    <source>
        <dbReference type="EMBL" id="TKJ43830.1"/>
    </source>
</evidence>
<dbReference type="SUPFAM" id="SSF69304">
    <property type="entry name" value="Tricorn protease N-terminal domain"/>
    <property type="match status" value="1"/>
</dbReference>
<feature type="signal peptide" evidence="2">
    <location>
        <begin position="1"/>
        <end position="39"/>
    </location>
</feature>
<comment type="similarity">
    <text evidence="1">Belongs to the TolB family.</text>
</comment>
<sequence length="404" mass="46171">MYKQAWRRNKMFRNKHLTILKALCAFLVLTFFVPATLYAAEGETWIVFECNRPNPDAEGRTYWDIWKLDPDGDGLQSDDGLFGFALTNDPSNEWDPTYSVENQTVVFVSDRNGWPHLYKVSIDGGYWEGFLFGQYCAVDPCYSFDGTRIAYASNQNGNWDIYTMDTDGYNKTQITTDAADDRSPCFSTNGNKIYFISNRDAGAIGDWEIYVVNSSGGTATKAIVNAQGQPLLLDYTEHDPCCSPNDPDIIVFATNKATTTYTEPVNRINFELFKYSISGKTLIRLTESWNDPAGVSKQLWNSSMPCFSPDGQRIAWSADNWTRQGWQGNLPENRPYNNSFWKPDFDQGSIHQIWTCELDHINNDHYYFPPSFWGWENGPVGVGYGDHKGHQHHKHYNPSWDNQP</sequence>
<feature type="chain" id="PRO_5022063724" description="DUF5050 domain-containing protein" evidence="2">
    <location>
        <begin position="40"/>
        <end position="404"/>
    </location>
</feature>
<gene>
    <name evidence="3" type="ORF">CEE36_01555</name>
</gene>
<organism evidence="3 4">
    <name type="scientific">candidate division TA06 bacterium B3_TA06</name>
    <dbReference type="NCBI Taxonomy" id="2012487"/>
    <lineage>
        <taxon>Bacteria</taxon>
        <taxon>Bacteria division TA06</taxon>
    </lineage>
</organism>
<dbReference type="Pfam" id="PF07676">
    <property type="entry name" value="PD40"/>
    <property type="match status" value="3"/>
</dbReference>
<dbReference type="AlphaFoldDB" id="A0A532V9D7"/>
<evidence type="ECO:0000256" key="2">
    <source>
        <dbReference type="SAM" id="SignalP"/>
    </source>
</evidence>